<dbReference type="Pfam" id="PF04773">
    <property type="entry name" value="FecR"/>
    <property type="match status" value="1"/>
</dbReference>
<feature type="domain" description="FecR protein" evidence="1">
    <location>
        <begin position="107"/>
        <end position="209"/>
    </location>
</feature>
<gene>
    <name evidence="2" type="ORF">CKO31_09800</name>
</gene>
<protein>
    <recommendedName>
        <fullName evidence="1">FecR protein domain-containing protein</fullName>
    </recommendedName>
</protein>
<evidence type="ECO:0000313" key="3">
    <source>
        <dbReference type="Proteomes" id="UP000748752"/>
    </source>
</evidence>
<comment type="caution">
    <text evidence="2">The sequence shown here is derived from an EMBL/GenBank/DDBJ whole genome shotgun (WGS) entry which is preliminary data.</text>
</comment>
<dbReference type="Proteomes" id="UP000748752">
    <property type="component" value="Unassembled WGS sequence"/>
</dbReference>
<evidence type="ECO:0000259" key="1">
    <source>
        <dbReference type="Pfam" id="PF04773"/>
    </source>
</evidence>
<dbReference type="PANTHER" id="PTHR38731:SF3">
    <property type="entry name" value="BLL6125 PROTEIN"/>
    <property type="match status" value="1"/>
</dbReference>
<dbReference type="EMBL" id="NRRV01000020">
    <property type="protein sequence ID" value="MBK1631028.1"/>
    <property type="molecule type" value="Genomic_DNA"/>
</dbReference>
<dbReference type="InterPro" id="IPR006860">
    <property type="entry name" value="FecR"/>
</dbReference>
<accession>A0ABS1CGP1</accession>
<evidence type="ECO:0000313" key="2">
    <source>
        <dbReference type="EMBL" id="MBK1631028.1"/>
    </source>
</evidence>
<organism evidence="2 3">
    <name type="scientific">Thiohalocapsa halophila</name>
    <dbReference type="NCBI Taxonomy" id="69359"/>
    <lineage>
        <taxon>Bacteria</taxon>
        <taxon>Pseudomonadati</taxon>
        <taxon>Pseudomonadota</taxon>
        <taxon>Gammaproteobacteria</taxon>
        <taxon>Chromatiales</taxon>
        <taxon>Chromatiaceae</taxon>
        <taxon>Thiohalocapsa</taxon>
    </lineage>
</organism>
<proteinExistence type="predicted"/>
<keyword evidence="3" id="KW-1185">Reference proteome</keyword>
<dbReference type="PANTHER" id="PTHR38731">
    <property type="entry name" value="LIPL45-RELATED LIPOPROTEIN-RELATED"/>
    <property type="match status" value="1"/>
</dbReference>
<dbReference type="Gene3D" id="2.60.120.1440">
    <property type="match status" value="1"/>
</dbReference>
<reference evidence="2 3" key="1">
    <citation type="journal article" date="2020" name="Microorganisms">
        <title>Osmotic Adaptation and Compatible Solute Biosynthesis of Phototrophic Bacteria as Revealed from Genome Analyses.</title>
        <authorList>
            <person name="Imhoff J.F."/>
            <person name="Rahn T."/>
            <person name="Kunzel S."/>
            <person name="Keller A."/>
            <person name="Neulinger S.C."/>
        </authorList>
    </citation>
    <scope>NUCLEOTIDE SEQUENCE [LARGE SCALE GENOMIC DNA]</scope>
    <source>
        <strain evidence="2 3">DSM 6210</strain>
    </source>
</reference>
<name>A0ABS1CGP1_9GAMM</name>
<sequence>MAALVHFQPSSIRHRKALVPKTSVNFGSEGRLRWAQARIEVPPMNVKLPAALAAAIALWLPIGGHADEPTARAEVGAVDRVQAPADAVFAGDARTLERAAPVYFLDLLRTGEAARLRVTLADASTITMGEHAALEVNELVYSPEPTSTTEATLNLLKGALLYIGDKLRGEERRRVLIRTPVAILGVRGTHFWVGPIDGATGVLVVGGEVLVSNPKGRVRLGAGEGTMIEADGALSPAKTWGQAKVQRALDMVALD</sequence>